<dbReference type="EMBL" id="JAFKCZ010000001">
    <property type="protein sequence ID" value="MBN7795265.1"/>
    <property type="molecule type" value="Genomic_DNA"/>
</dbReference>
<keyword evidence="2" id="KW-0489">Methyltransferase</keyword>
<dbReference type="GO" id="GO:0008757">
    <property type="term" value="F:S-adenosylmethionine-dependent methyltransferase activity"/>
    <property type="evidence" value="ECO:0007669"/>
    <property type="project" value="InterPro"/>
</dbReference>
<accession>A0A939DBZ5</accession>
<evidence type="ECO:0000313" key="3">
    <source>
        <dbReference type="Proteomes" id="UP000664303"/>
    </source>
</evidence>
<dbReference type="AlphaFoldDB" id="A0A939DBZ5"/>
<evidence type="ECO:0000259" key="1">
    <source>
        <dbReference type="Pfam" id="PF08241"/>
    </source>
</evidence>
<dbReference type="RefSeq" id="WP_206558697.1">
    <property type="nucleotide sequence ID" value="NZ_JAFKCZ010000001.1"/>
</dbReference>
<dbReference type="Pfam" id="PF08241">
    <property type="entry name" value="Methyltransf_11"/>
    <property type="match status" value="1"/>
</dbReference>
<dbReference type="SUPFAM" id="SSF53335">
    <property type="entry name" value="S-adenosyl-L-methionine-dependent methyltransferases"/>
    <property type="match status" value="1"/>
</dbReference>
<proteinExistence type="predicted"/>
<feature type="domain" description="Methyltransferase type 11" evidence="1">
    <location>
        <begin position="125"/>
        <end position="169"/>
    </location>
</feature>
<keyword evidence="2" id="KW-0808">Transferase</keyword>
<dbReference type="Proteomes" id="UP000664303">
    <property type="component" value="Unassembled WGS sequence"/>
</dbReference>
<dbReference type="GO" id="GO:0032259">
    <property type="term" value="P:methylation"/>
    <property type="evidence" value="ECO:0007669"/>
    <property type="project" value="UniProtKB-KW"/>
</dbReference>
<dbReference type="InterPro" id="IPR013216">
    <property type="entry name" value="Methyltransf_11"/>
</dbReference>
<evidence type="ECO:0000313" key="2">
    <source>
        <dbReference type="EMBL" id="MBN7795265.1"/>
    </source>
</evidence>
<organism evidence="2 3">
    <name type="scientific">Parahaliea mediterranea</name>
    <dbReference type="NCBI Taxonomy" id="651086"/>
    <lineage>
        <taxon>Bacteria</taxon>
        <taxon>Pseudomonadati</taxon>
        <taxon>Pseudomonadota</taxon>
        <taxon>Gammaproteobacteria</taxon>
        <taxon>Cellvibrionales</taxon>
        <taxon>Halieaceae</taxon>
        <taxon>Parahaliea</taxon>
    </lineage>
</organism>
<reference evidence="2" key="1">
    <citation type="submission" date="2021-02" db="EMBL/GenBank/DDBJ databases">
        <title>PHA producing bacteria isolated from coastal sediment in Guangdong, Shenzhen.</title>
        <authorList>
            <person name="Zheng W."/>
            <person name="Yu S."/>
            <person name="Huang Y."/>
        </authorList>
    </citation>
    <scope>NUCLEOTIDE SEQUENCE</scope>
    <source>
        <strain evidence="2">TN14-10</strain>
    </source>
</reference>
<comment type="caution">
    <text evidence="2">The sequence shown here is derived from an EMBL/GenBank/DDBJ whole genome shotgun (WGS) entry which is preliminary data.</text>
</comment>
<protein>
    <submittedName>
        <fullName evidence="2">Methyltransferase domain-containing protein</fullName>
    </submittedName>
</protein>
<sequence length="233" mass="26446">MDHSSNNKDQSRAQIVPAMRWQRTPAGPKAAVSKLLEAIVLPENGLAANAMDARRLRFSREDSGQSSSIRINEFGEAGYLLERFLTEHETHTGLRLQFNPLSDPVFAEHWVNVDLSVVERKAREAGSISLDFEDDCFDLVLCTGLDQISRPNSLAKELRRVLKRRGQLWAQAPLSRPDMPDDTSGQPRYWYFTPRGFQILFEDFDEIICSIYQTSAGDSRCDSFFYGIKPEIA</sequence>
<dbReference type="Gene3D" id="3.40.50.150">
    <property type="entry name" value="Vaccinia Virus protein VP39"/>
    <property type="match status" value="1"/>
</dbReference>
<gene>
    <name evidence="2" type="ORF">JYP50_01595</name>
</gene>
<dbReference type="InterPro" id="IPR029063">
    <property type="entry name" value="SAM-dependent_MTases_sf"/>
</dbReference>
<keyword evidence="3" id="KW-1185">Reference proteome</keyword>
<name>A0A939DBZ5_9GAMM</name>